<feature type="transmembrane region" description="Helical" evidence="8">
    <location>
        <begin position="20"/>
        <end position="42"/>
    </location>
</feature>
<dbReference type="EMBL" id="JBHTOP010000006">
    <property type="protein sequence ID" value="MFD1671316.1"/>
    <property type="molecule type" value="Genomic_DNA"/>
</dbReference>
<dbReference type="Pfam" id="PF01032">
    <property type="entry name" value="FecCD"/>
    <property type="match status" value="1"/>
</dbReference>
<dbReference type="PANTHER" id="PTHR30472:SF70">
    <property type="entry name" value="MOLYBDATE IMPORT SYSTEM PERMEASE PROTEIN MOLB"/>
    <property type="match status" value="1"/>
</dbReference>
<dbReference type="InterPro" id="IPR037294">
    <property type="entry name" value="ABC_BtuC-like"/>
</dbReference>
<feature type="transmembrane region" description="Helical" evidence="8">
    <location>
        <begin position="291"/>
        <end position="309"/>
    </location>
</feature>
<comment type="similarity">
    <text evidence="2">Belongs to the binding-protein-dependent transport system permease family. FecCD subfamily.</text>
</comment>
<name>A0ABW4J6N1_9LACO</name>
<keyword evidence="3" id="KW-0813">Transport</keyword>
<comment type="subcellular location">
    <subcellularLocation>
        <location evidence="1">Cell membrane</location>
        <topology evidence="1">Multi-pass membrane protein</topology>
    </subcellularLocation>
</comment>
<feature type="transmembrane region" description="Helical" evidence="8">
    <location>
        <begin position="119"/>
        <end position="150"/>
    </location>
</feature>
<keyword evidence="10" id="KW-1185">Reference proteome</keyword>
<evidence type="ECO:0000256" key="7">
    <source>
        <dbReference type="ARBA" id="ARBA00023136"/>
    </source>
</evidence>
<dbReference type="SUPFAM" id="SSF81345">
    <property type="entry name" value="ABC transporter involved in vitamin B12 uptake, BtuC"/>
    <property type="match status" value="1"/>
</dbReference>
<evidence type="ECO:0000256" key="8">
    <source>
        <dbReference type="SAM" id="Phobius"/>
    </source>
</evidence>
<accession>A0ABW4J6N1</accession>
<keyword evidence="4" id="KW-1003">Cell membrane</keyword>
<dbReference type="Gene3D" id="1.10.3470.10">
    <property type="entry name" value="ABC transporter involved in vitamin B12 uptake, BtuC"/>
    <property type="match status" value="1"/>
</dbReference>
<evidence type="ECO:0000256" key="1">
    <source>
        <dbReference type="ARBA" id="ARBA00004651"/>
    </source>
</evidence>
<comment type="caution">
    <text evidence="9">The sequence shown here is derived from an EMBL/GenBank/DDBJ whole genome shotgun (WGS) entry which is preliminary data.</text>
</comment>
<dbReference type="Proteomes" id="UP001597267">
    <property type="component" value="Unassembled WGS sequence"/>
</dbReference>
<dbReference type="CDD" id="cd06550">
    <property type="entry name" value="TM_ABC_iron-siderophores_like"/>
    <property type="match status" value="1"/>
</dbReference>
<evidence type="ECO:0000313" key="10">
    <source>
        <dbReference type="Proteomes" id="UP001597267"/>
    </source>
</evidence>
<feature type="transmembrane region" description="Helical" evidence="8">
    <location>
        <begin position="162"/>
        <end position="184"/>
    </location>
</feature>
<dbReference type="PANTHER" id="PTHR30472">
    <property type="entry name" value="FERRIC ENTEROBACTIN TRANSPORT SYSTEM PERMEASE PROTEIN"/>
    <property type="match status" value="1"/>
</dbReference>
<feature type="transmembrane region" description="Helical" evidence="8">
    <location>
        <begin position="249"/>
        <end position="279"/>
    </location>
</feature>
<evidence type="ECO:0000256" key="3">
    <source>
        <dbReference type="ARBA" id="ARBA00022448"/>
    </source>
</evidence>
<protein>
    <submittedName>
        <fullName evidence="9">FecCD family ABC transporter permease</fullName>
    </submittedName>
</protein>
<sequence>MTAPVERERLKSGSSVAIGWKILFAVLPLAAAVFSLCVGRYAMAPMDVIHAITDKFTGAVTVSPQITTVLWSMRLPRIILALVAGAGLSAAGCAFQSLFSNPLATPDTLGVASGASFGAALSLLFGFKMLGVQATSLLFGLLALALTALAGTGKRQRNLNSIVLAGIMIGSLFTALVSLVKFSADTESQLPAITYWLMGSLDSASYNSLFLGAPPILLGMLILLLLRWRLNLLPLSEEEARTTGVNIKALRIVTILCATLITGSVISMCGQVGWVGLLIPHMCRMKFGNNHTALLPASILAGGSFLIIVDTAARSLSAAEFPISILTAIIGAPFFIYLMRRTGGWQL</sequence>
<dbReference type="InterPro" id="IPR000522">
    <property type="entry name" value="ABC_transptr_permease_BtuC"/>
</dbReference>
<feature type="transmembrane region" description="Helical" evidence="8">
    <location>
        <begin position="78"/>
        <end position="99"/>
    </location>
</feature>
<organism evidence="9 10">
    <name type="scientific">Agrilactobacillus yilanensis</name>
    <dbReference type="NCBI Taxonomy" id="2485997"/>
    <lineage>
        <taxon>Bacteria</taxon>
        <taxon>Bacillati</taxon>
        <taxon>Bacillota</taxon>
        <taxon>Bacilli</taxon>
        <taxon>Lactobacillales</taxon>
        <taxon>Lactobacillaceae</taxon>
        <taxon>Agrilactobacillus</taxon>
    </lineage>
</organism>
<keyword evidence="6 8" id="KW-1133">Transmembrane helix</keyword>
<proteinExistence type="inferred from homology"/>
<evidence type="ECO:0000256" key="2">
    <source>
        <dbReference type="ARBA" id="ARBA00007935"/>
    </source>
</evidence>
<evidence type="ECO:0000313" key="9">
    <source>
        <dbReference type="EMBL" id="MFD1671316.1"/>
    </source>
</evidence>
<evidence type="ECO:0000256" key="6">
    <source>
        <dbReference type="ARBA" id="ARBA00022989"/>
    </source>
</evidence>
<feature type="transmembrane region" description="Helical" evidence="8">
    <location>
        <begin position="321"/>
        <end position="339"/>
    </location>
</feature>
<gene>
    <name evidence="9" type="ORF">ACFQ5M_04330</name>
</gene>
<keyword evidence="5 8" id="KW-0812">Transmembrane</keyword>
<dbReference type="RefSeq" id="WP_125713444.1">
    <property type="nucleotide sequence ID" value="NZ_JBHTOP010000006.1"/>
</dbReference>
<keyword evidence="7 8" id="KW-0472">Membrane</keyword>
<reference evidence="10" key="1">
    <citation type="journal article" date="2019" name="Int. J. Syst. Evol. Microbiol.">
        <title>The Global Catalogue of Microorganisms (GCM) 10K type strain sequencing project: providing services to taxonomists for standard genome sequencing and annotation.</title>
        <authorList>
            <consortium name="The Broad Institute Genomics Platform"/>
            <consortium name="The Broad Institute Genome Sequencing Center for Infectious Disease"/>
            <person name="Wu L."/>
            <person name="Ma J."/>
        </authorList>
    </citation>
    <scope>NUCLEOTIDE SEQUENCE [LARGE SCALE GENOMIC DNA]</scope>
    <source>
        <strain evidence="10">CCM 8896</strain>
    </source>
</reference>
<evidence type="ECO:0000256" key="4">
    <source>
        <dbReference type="ARBA" id="ARBA00022475"/>
    </source>
</evidence>
<evidence type="ECO:0000256" key="5">
    <source>
        <dbReference type="ARBA" id="ARBA00022692"/>
    </source>
</evidence>
<feature type="transmembrane region" description="Helical" evidence="8">
    <location>
        <begin position="204"/>
        <end position="228"/>
    </location>
</feature>